<keyword evidence="3" id="KW-1185">Reference proteome</keyword>
<keyword evidence="1" id="KW-0732">Signal</keyword>
<evidence type="ECO:0000256" key="1">
    <source>
        <dbReference type="SAM" id="SignalP"/>
    </source>
</evidence>
<dbReference type="Proteomes" id="UP000256661">
    <property type="component" value="Unassembled WGS sequence"/>
</dbReference>
<proteinExistence type="predicted"/>
<protein>
    <recommendedName>
        <fullName evidence="4">Dehydratase</fullName>
    </recommendedName>
</protein>
<gene>
    <name evidence="2" type="ORF">DFJ69_5436</name>
</gene>
<dbReference type="EMBL" id="QTTT01000001">
    <property type="protein sequence ID" value="REE99919.1"/>
    <property type="molecule type" value="Genomic_DNA"/>
</dbReference>
<dbReference type="OrthoDB" id="4863392at2"/>
<evidence type="ECO:0000313" key="2">
    <source>
        <dbReference type="EMBL" id="REE99919.1"/>
    </source>
</evidence>
<reference evidence="2 3" key="1">
    <citation type="submission" date="2018-08" db="EMBL/GenBank/DDBJ databases">
        <title>Sequencing the genomes of 1000 actinobacteria strains.</title>
        <authorList>
            <person name="Klenk H.-P."/>
        </authorList>
    </citation>
    <scope>NUCLEOTIDE SEQUENCE [LARGE SCALE GENOMIC DNA]</scope>
    <source>
        <strain evidence="2 3">DSM 43927</strain>
    </source>
</reference>
<dbReference type="AlphaFoldDB" id="A0A3D9SVC3"/>
<comment type="caution">
    <text evidence="2">The sequence shown here is derived from an EMBL/GenBank/DDBJ whole genome shotgun (WGS) entry which is preliminary data.</text>
</comment>
<name>A0A3D9SVC3_9ACTN</name>
<dbReference type="RefSeq" id="WP_116025139.1">
    <property type="nucleotide sequence ID" value="NZ_QTTT01000001.1"/>
</dbReference>
<evidence type="ECO:0000313" key="3">
    <source>
        <dbReference type="Proteomes" id="UP000256661"/>
    </source>
</evidence>
<sequence length="199" mass="20314">MQFRKIGVSALACALSTAGVLAATATPGHAAPSKHTYATTAQTRITGLGADFTLGPGRADVDADLATRQISADFTVPPARSAFPMFGFLPTHATFEITQAAPLQGTLENGAAAVSGKVDIQITEVGHLALKIPLKNCRTTEPATISLTSQGTFDPATGGTLTGTYRIPKVAGCGIDTPIINALVAGKDNPLSIKLSVEG</sequence>
<organism evidence="2 3">
    <name type="scientific">Thermomonospora umbrina</name>
    <dbReference type="NCBI Taxonomy" id="111806"/>
    <lineage>
        <taxon>Bacteria</taxon>
        <taxon>Bacillati</taxon>
        <taxon>Actinomycetota</taxon>
        <taxon>Actinomycetes</taxon>
        <taxon>Streptosporangiales</taxon>
        <taxon>Thermomonosporaceae</taxon>
        <taxon>Thermomonospora</taxon>
    </lineage>
</organism>
<accession>A0A3D9SVC3</accession>
<feature type="chain" id="PRO_5017747089" description="Dehydratase" evidence="1">
    <location>
        <begin position="31"/>
        <end position="199"/>
    </location>
</feature>
<evidence type="ECO:0008006" key="4">
    <source>
        <dbReference type="Google" id="ProtNLM"/>
    </source>
</evidence>
<feature type="signal peptide" evidence="1">
    <location>
        <begin position="1"/>
        <end position="30"/>
    </location>
</feature>